<accession>A0A6A5NHB4</accession>
<feature type="region of interest" description="Disordered" evidence="3">
    <location>
        <begin position="424"/>
        <end position="462"/>
    </location>
</feature>
<dbReference type="Pfam" id="PF01344">
    <property type="entry name" value="Kelch_1"/>
    <property type="match status" value="1"/>
</dbReference>
<comment type="caution">
    <text evidence="4">The sequence shown here is derived from an EMBL/GenBank/DDBJ whole genome shotgun (WGS) entry which is preliminary data.</text>
</comment>
<dbReference type="PANTHER" id="PTHR46093:SF9">
    <property type="entry name" value="DCD DOMAIN-CONTAINING PROTEIN"/>
    <property type="match status" value="1"/>
</dbReference>
<sequence length="849" mass="89986">MRWEKVEVKMEGQDEKGPGKRWGHTCNAVKGGSFLYLFGGYGKHNSQTNQVHVFDTLNQTWSEPVIKGSPPTPRDSHTCTAIGDNLFVFGGTDGVNPLKDLHMLDISSHTWISPTIRGDGPEAREGHSAAVVGKRIFIFGGCGKSADNDNEVYYNDLYILNTETFVWKCATTSGTPPSPRDSHSCSSWKNKIIVIGGEDGHDYYLSDVHILDTDTLIWRELTTSGQLLPPRAGHSTVSFGKNLFVFGGFTDAQNLYNDLYMLDIDTGVWTNVTTITNSPCARFSVAGDCVDPIKGGVLVFIGGCNKSLEALDDMYYLYTGMTRESGQRPEKLSLRKQLKLKCQEQNLNPVQNDVLVRYGVSADMRPPMTVLNCSQPSGLNIPVNQPLPPPGKKMFEAKVTKNIFEGYAIETVIDGKPLRGILFSNKPSSLPPSAHTSTRKRTAEIGSITPNGAHTNMSKTPKVDELKNRHAVHGDSSESHEHHCIEAVASLPSSNPTTADASLPSRNPTTADASLPSWNPTTADVSLPSSNPTTDVASLPSSNPTTADASLQSSNPTTADASLQSSNPTTAVASLPSSNPTTADASLQSSNPTTADASLPSSNPTTADASLPSSNPTSADASLPSSNPTTADASLQSSNPTTADASLPSSNPTTADASLPSSNPTSADASLPSSNPTTADASLPSSNPTTADASLPSSNPTTADASVIHKDSVNREPEVAYLNQIDGGKYETPKFLGGNLKNDGANDVASSTGDDNINDQTNVSISMPEVPRNDNRNDAPNCNTESSNPVSISMPEVPRHDDRNDAPNCNTESSNPVATESAACLSNQGVMMDSTSARTEENSEAAKLT</sequence>
<dbReference type="PANTHER" id="PTHR46093">
    <property type="entry name" value="ACYL-COA-BINDING DOMAIN-CONTAINING PROTEIN 5"/>
    <property type="match status" value="1"/>
</dbReference>
<keyword evidence="2" id="KW-0677">Repeat</keyword>
<protein>
    <submittedName>
        <fullName evidence="4">Putative galactose oxidase/kelch, beta-propeller, kelch-type beta propeller</fullName>
    </submittedName>
</protein>
<keyword evidence="5" id="KW-1185">Reference proteome</keyword>
<dbReference type="SUPFAM" id="SSF50965">
    <property type="entry name" value="Galactose oxidase, central domain"/>
    <property type="match status" value="1"/>
</dbReference>
<dbReference type="InterPro" id="IPR006652">
    <property type="entry name" value="Kelch_1"/>
</dbReference>
<dbReference type="SMART" id="SM00612">
    <property type="entry name" value="Kelch"/>
    <property type="match status" value="4"/>
</dbReference>
<keyword evidence="1" id="KW-0880">Kelch repeat</keyword>
<feature type="compositionally biased region" description="Polar residues" evidence="3">
    <location>
        <begin position="491"/>
        <end position="704"/>
    </location>
</feature>
<dbReference type="Proteomes" id="UP000447434">
    <property type="component" value="Chromosome 13"/>
</dbReference>
<proteinExistence type="predicted"/>
<dbReference type="OrthoDB" id="10251809at2759"/>
<dbReference type="Pfam" id="PF24681">
    <property type="entry name" value="Kelch_KLHDC2_KLHL20_DRC7"/>
    <property type="match status" value="1"/>
</dbReference>
<gene>
    <name evidence="4" type="ORF">Lalb_Chr13g0302781</name>
</gene>
<dbReference type="Gene3D" id="2.120.10.80">
    <property type="entry name" value="Kelch-type beta propeller"/>
    <property type="match status" value="2"/>
</dbReference>
<dbReference type="InterPro" id="IPR011043">
    <property type="entry name" value="Gal_Oxase/kelch_b-propeller"/>
</dbReference>
<name>A0A6A5NHB4_LUPAL</name>
<evidence type="ECO:0000256" key="1">
    <source>
        <dbReference type="ARBA" id="ARBA00022441"/>
    </source>
</evidence>
<feature type="compositionally biased region" description="Polar residues" evidence="3">
    <location>
        <begin position="778"/>
        <end position="791"/>
    </location>
</feature>
<feature type="compositionally biased region" description="Polar residues" evidence="3">
    <location>
        <begin position="448"/>
        <end position="459"/>
    </location>
</feature>
<feature type="region of interest" description="Disordered" evidence="3">
    <location>
        <begin position="741"/>
        <end position="818"/>
    </location>
</feature>
<feature type="compositionally biased region" description="Polar residues" evidence="3">
    <location>
        <begin position="807"/>
        <end position="818"/>
    </location>
</feature>
<dbReference type="EMBL" id="WOCE01000013">
    <property type="protein sequence ID" value="KAE9601908.1"/>
    <property type="molecule type" value="Genomic_DNA"/>
</dbReference>
<evidence type="ECO:0000256" key="2">
    <source>
        <dbReference type="ARBA" id="ARBA00022737"/>
    </source>
</evidence>
<evidence type="ECO:0000313" key="5">
    <source>
        <dbReference type="Proteomes" id="UP000447434"/>
    </source>
</evidence>
<feature type="region of interest" description="Disordered" evidence="3">
    <location>
        <begin position="491"/>
        <end position="711"/>
    </location>
</feature>
<evidence type="ECO:0000256" key="3">
    <source>
        <dbReference type="SAM" id="MobiDB-lite"/>
    </source>
</evidence>
<dbReference type="InterPro" id="IPR015915">
    <property type="entry name" value="Kelch-typ_b-propeller"/>
</dbReference>
<organism evidence="4 5">
    <name type="scientific">Lupinus albus</name>
    <name type="common">White lupine</name>
    <name type="synonym">Lupinus termis</name>
    <dbReference type="NCBI Taxonomy" id="3870"/>
    <lineage>
        <taxon>Eukaryota</taxon>
        <taxon>Viridiplantae</taxon>
        <taxon>Streptophyta</taxon>
        <taxon>Embryophyta</taxon>
        <taxon>Tracheophyta</taxon>
        <taxon>Spermatophyta</taxon>
        <taxon>Magnoliopsida</taxon>
        <taxon>eudicotyledons</taxon>
        <taxon>Gunneridae</taxon>
        <taxon>Pentapetalae</taxon>
        <taxon>rosids</taxon>
        <taxon>fabids</taxon>
        <taxon>Fabales</taxon>
        <taxon>Fabaceae</taxon>
        <taxon>Papilionoideae</taxon>
        <taxon>50 kb inversion clade</taxon>
        <taxon>genistoids sensu lato</taxon>
        <taxon>core genistoids</taxon>
        <taxon>Genisteae</taxon>
        <taxon>Lupinus</taxon>
    </lineage>
</organism>
<feature type="compositionally biased region" description="Polar residues" evidence="3">
    <location>
        <begin position="748"/>
        <end position="765"/>
    </location>
</feature>
<evidence type="ECO:0000313" key="4">
    <source>
        <dbReference type="EMBL" id="KAE9601908.1"/>
    </source>
</evidence>
<reference evidence="5" key="1">
    <citation type="journal article" date="2020" name="Nat. Commun.">
        <title>Genome sequence of the cluster root forming white lupin.</title>
        <authorList>
            <person name="Hufnagel B."/>
            <person name="Marques A."/>
            <person name="Soriano A."/>
            <person name="Marques L."/>
            <person name="Divol F."/>
            <person name="Doumas P."/>
            <person name="Sallet E."/>
            <person name="Mancinotti D."/>
            <person name="Carrere S."/>
            <person name="Marande W."/>
            <person name="Arribat S."/>
            <person name="Keller J."/>
            <person name="Huneau C."/>
            <person name="Blein T."/>
            <person name="Aime D."/>
            <person name="Laguerre M."/>
            <person name="Taylor J."/>
            <person name="Schubert V."/>
            <person name="Nelson M."/>
            <person name="Geu-Flores F."/>
            <person name="Crespi M."/>
            <person name="Gallardo-Guerrero K."/>
            <person name="Delaux P.-M."/>
            <person name="Salse J."/>
            <person name="Berges H."/>
            <person name="Guyot R."/>
            <person name="Gouzy J."/>
            <person name="Peret B."/>
        </authorList>
    </citation>
    <scope>NUCLEOTIDE SEQUENCE [LARGE SCALE GENOMIC DNA]</scope>
    <source>
        <strain evidence="5">cv. Amiga</strain>
    </source>
</reference>
<dbReference type="AlphaFoldDB" id="A0A6A5NHB4"/>